<gene>
    <name evidence="6" type="ordered locus">PECL_1641</name>
</gene>
<dbReference type="InterPro" id="IPR047057">
    <property type="entry name" value="MerR_fam"/>
</dbReference>
<dbReference type="InterPro" id="IPR009061">
    <property type="entry name" value="DNA-bd_dom_put_sf"/>
</dbReference>
<dbReference type="PANTHER" id="PTHR30204:SF69">
    <property type="entry name" value="MERR-FAMILY TRANSCRIPTIONAL REGULATOR"/>
    <property type="match status" value="1"/>
</dbReference>
<evidence type="ECO:0000259" key="5">
    <source>
        <dbReference type="PROSITE" id="PS50937"/>
    </source>
</evidence>
<evidence type="ECO:0000256" key="3">
    <source>
        <dbReference type="ARBA" id="ARBA00023125"/>
    </source>
</evidence>
<protein>
    <submittedName>
        <fullName evidence="6">Transcriptional regulator, MerR family</fullName>
    </submittedName>
</protein>
<dbReference type="AlphaFoldDB" id="G8PAZ0"/>
<sequence length="114" mass="13228">MTITELAKKLNITTSALRYYESIGLTIADRDEKGNRNYTGIQVERAQRVAYFRHAGVQISDLKVLFADEMSDKEAIAMMEKAHSNLEDQQRNISETLAFLDYKLNYHKKRLKQN</sequence>
<evidence type="ECO:0000313" key="6">
    <source>
        <dbReference type="EMBL" id="AEV95858.1"/>
    </source>
</evidence>
<dbReference type="PATRIC" id="fig|701521.8.peg.1542"/>
<name>G8PAZ0_PEDCP</name>
<dbReference type="GO" id="GO:0003700">
    <property type="term" value="F:DNA-binding transcription factor activity"/>
    <property type="evidence" value="ECO:0007669"/>
    <property type="project" value="InterPro"/>
</dbReference>
<evidence type="ECO:0000313" key="7">
    <source>
        <dbReference type="Proteomes" id="UP000005444"/>
    </source>
</evidence>
<dbReference type="PANTHER" id="PTHR30204">
    <property type="entry name" value="REDOX-CYCLING DRUG-SENSING TRANSCRIPTIONAL ACTIVATOR SOXR"/>
    <property type="match status" value="1"/>
</dbReference>
<dbReference type="STRING" id="701521.PECL_1641"/>
<dbReference type="GO" id="GO:0003677">
    <property type="term" value="F:DNA binding"/>
    <property type="evidence" value="ECO:0007669"/>
    <property type="project" value="UniProtKB-KW"/>
</dbReference>
<keyword evidence="7" id="KW-1185">Reference proteome</keyword>
<dbReference type="Proteomes" id="UP000005444">
    <property type="component" value="Chromosome"/>
</dbReference>
<dbReference type="InterPro" id="IPR000551">
    <property type="entry name" value="MerR-type_HTH_dom"/>
</dbReference>
<keyword evidence="2" id="KW-0805">Transcription regulation</keyword>
<evidence type="ECO:0000256" key="4">
    <source>
        <dbReference type="ARBA" id="ARBA00023163"/>
    </source>
</evidence>
<evidence type="ECO:0000256" key="1">
    <source>
        <dbReference type="ARBA" id="ARBA00022491"/>
    </source>
</evidence>
<accession>G8PAZ0</accession>
<evidence type="ECO:0000256" key="2">
    <source>
        <dbReference type="ARBA" id="ARBA00023015"/>
    </source>
</evidence>
<dbReference type="Pfam" id="PF13411">
    <property type="entry name" value="MerR_1"/>
    <property type="match status" value="1"/>
</dbReference>
<dbReference type="HOGENOM" id="CLU_060077_8_3_9"/>
<keyword evidence="1" id="KW-0678">Repressor</keyword>
<organism evidence="6 7">
    <name type="scientific">Pediococcus claussenii (strain ATCC BAA-344 / DSM 14800 / JCM 18046 / KCTC 3811 / LMG 21948 / P06)</name>
    <dbReference type="NCBI Taxonomy" id="701521"/>
    <lineage>
        <taxon>Bacteria</taxon>
        <taxon>Bacillati</taxon>
        <taxon>Bacillota</taxon>
        <taxon>Bacilli</taxon>
        <taxon>Lactobacillales</taxon>
        <taxon>Lactobacillaceae</taxon>
        <taxon>Pediococcus</taxon>
    </lineage>
</organism>
<dbReference type="PROSITE" id="PS50937">
    <property type="entry name" value="HTH_MERR_2"/>
    <property type="match status" value="1"/>
</dbReference>
<dbReference type="SMART" id="SM00422">
    <property type="entry name" value="HTH_MERR"/>
    <property type="match status" value="1"/>
</dbReference>
<dbReference type="KEGG" id="pce:PECL_1641"/>
<dbReference type="Gene3D" id="1.10.1660.10">
    <property type="match status" value="1"/>
</dbReference>
<dbReference type="eggNOG" id="COG0789">
    <property type="taxonomic scope" value="Bacteria"/>
</dbReference>
<dbReference type="RefSeq" id="WP_014216052.1">
    <property type="nucleotide sequence ID" value="NC_016605.1"/>
</dbReference>
<feature type="domain" description="HTH merR-type" evidence="5">
    <location>
        <begin position="1"/>
        <end position="68"/>
    </location>
</feature>
<proteinExistence type="predicted"/>
<keyword evidence="3" id="KW-0238">DNA-binding</keyword>
<dbReference type="EMBL" id="CP003137">
    <property type="protein sequence ID" value="AEV95858.1"/>
    <property type="molecule type" value="Genomic_DNA"/>
</dbReference>
<keyword evidence="4" id="KW-0804">Transcription</keyword>
<reference evidence="6 7" key="1">
    <citation type="journal article" date="2012" name="J. Bacteriol.">
        <title>Complete Genome Sequence of the Beer Spoilage Organism Pediococcus claussenii ATCC BAA-344T.</title>
        <authorList>
            <person name="Pittet V."/>
            <person name="Abegunde T."/>
            <person name="Marfleet T."/>
            <person name="Haakensen M."/>
            <person name="Morrow K."/>
            <person name="Jayaprakash T."/>
            <person name="Schroeder K."/>
            <person name="Trost B."/>
            <person name="Byrns S."/>
            <person name="Bergsveinson J."/>
            <person name="Kusalik A."/>
            <person name="Ziola B."/>
        </authorList>
    </citation>
    <scope>NUCLEOTIDE SEQUENCE [LARGE SCALE GENOMIC DNA]</scope>
    <source>
        <strain evidence="6 7">ATCC BAA-344</strain>
    </source>
</reference>
<dbReference type="SUPFAM" id="SSF46955">
    <property type="entry name" value="Putative DNA-binding domain"/>
    <property type="match status" value="1"/>
</dbReference>